<comment type="catalytic activity">
    <reaction evidence="1">
        <text>a beta-lactam + H2O = a substituted beta-amino acid</text>
        <dbReference type="Rhea" id="RHEA:20401"/>
        <dbReference type="ChEBI" id="CHEBI:15377"/>
        <dbReference type="ChEBI" id="CHEBI:35627"/>
        <dbReference type="ChEBI" id="CHEBI:140347"/>
        <dbReference type="EC" id="3.5.2.6"/>
    </reaction>
</comment>
<feature type="chain" id="PRO_5028849405" description="beta-lactamase" evidence="5">
    <location>
        <begin position="19"/>
        <end position="138"/>
    </location>
</feature>
<keyword evidence="4" id="KW-0046">Antibiotic resistance</keyword>
<dbReference type="PROSITE" id="PS51257">
    <property type="entry name" value="PROKAR_LIPOPROTEIN"/>
    <property type="match status" value="1"/>
</dbReference>
<feature type="signal peptide" evidence="5">
    <location>
        <begin position="1"/>
        <end position="18"/>
    </location>
</feature>
<dbReference type="RefSeq" id="WP_178697339.1">
    <property type="nucleotide sequence ID" value="NZ_CP049075.1"/>
</dbReference>
<evidence type="ECO:0000313" key="6">
    <source>
        <dbReference type="EMBL" id="QLI05868.1"/>
    </source>
</evidence>
<keyword evidence="5" id="KW-0732">Signal</keyword>
<gene>
    <name evidence="6" type="ORF">CINF_1383</name>
</gene>
<organism evidence="6 7">
    <name type="scientific">Candidatus Campylobacter infans</name>
    <dbReference type="NCBI Taxonomy" id="2561898"/>
    <lineage>
        <taxon>Bacteria</taxon>
        <taxon>Pseudomonadati</taxon>
        <taxon>Campylobacterota</taxon>
        <taxon>Epsilonproteobacteria</taxon>
        <taxon>Campylobacterales</taxon>
        <taxon>Campylobacteraceae</taxon>
        <taxon>Campylobacter</taxon>
    </lineage>
</organism>
<dbReference type="InterPro" id="IPR006597">
    <property type="entry name" value="Sel1-like"/>
</dbReference>
<dbReference type="Proteomes" id="UP000509414">
    <property type="component" value="Chromosome"/>
</dbReference>
<evidence type="ECO:0000256" key="4">
    <source>
        <dbReference type="ARBA" id="ARBA00023251"/>
    </source>
</evidence>
<reference evidence="6 7" key="1">
    <citation type="submission" date="2020-02" db="EMBL/GenBank/DDBJ databases">
        <title>Complete genome sequence of the novel Campylobacter species Candidatus Campylobacter infans.</title>
        <authorList>
            <person name="Duim B."/>
            <person name="Zomer A."/>
            <person name="van der Graaf L."/>
            <person name="Wagenaar J."/>
        </authorList>
    </citation>
    <scope>NUCLEOTIDE SEQUENCE [LARGE SCALE GENOMIC DNA]</scope>
    <source>
        <strain evidence="6 7">19S00001</strain>
    </source>
</reference>
<dbReference type="SMART" id="SM00671">
    <property type="entry name" value="SEL1"/>
    <property type="match status" value="1"/>
</dbReference>
<evidence type="ECO:0000256" key="2">
    <source>
        <dbReference type="ARBA" id="ARBA00012865"/>
    </source>
</evidence>
<accession>A0A7H9CKZ5</accession>
<dbReference type="GO" id="GO:0046677">
    <property type="term" value="P:response to antibiotic"/>
    <property type="evidence" value="ECO:0007669"/>
    <property type="project" value="UniProtKB-KW"/>
</dbReference>
<evidence type="ECO:0000313" key="7">
    <source>
        <dbReference type="Proteomes" id="UP000509414"/>
    </source>
</evidence>
<dbReference type="GO" id="GO:0008800">
    <property type="term" value="F:beta-lactamase activity"/>
    <property type="evidence" value="ECO:0007669"/>
    <property type="project" value="UniProtKB-EC"/>
</dbReference>
<dbReference type="EMBL" id="CP049075">
    <property type="protein sequence ID" value="QLI05868.1"/>
    <property type="molecule type" value="Genomic_DNA"/>
</dbReference>
<dbReference type="KEGG" id="cinf:CINF_1383"/>
<sequence length="138" mass="15468">MRALKVFFTILMLGVLLSACNKNPKPSKPTNEAEHKDSHTQELEKKLDEYDALCVQGKENINACVQVAEILYDLERYNDAAHAYNQICVAAQHIPACLKLAKMLENGIGVPKDREAAQSIYRTACYRGDKPSCKKVKE</sequence>
<evidence type="ECO:0000256" key="1">
    <source>
        <dbReference type="ARBA" id="ARBA00001526"/>
    </source>
</evidence>
<proteinExistence type="predicted"/>
<dbReference type="InterPro" id="IPR011990">
    <property type="entry name" value="TPR-like_helical_dom_sf"/>
</dbReference>
<dbReference type="AlphaFoldDB" id="A0A7H9CKZ5"/>
<evidence type="ECO:0000256" key="3">
    <source>
        <dbReference type="ARBA" id="ARBA00023157"/>
    </source>
</evidence>
<keyword evidence="7" id="KW-1185">Reference proteome</keyword>
<dbReference type="Gene3D" id="1.25.40.10">
    <property type="entry name" value="Tetratricopeptide repeat domain"/>
    <property type="match status" value="1"/>
</dbReference>
<evidence type="ECO:0000256" key="5">
    <source>
        <dbReference type="SAM" id="SignalP"/>
    </source>
</evidence>
<dbReference type="SUPFAM" id="SSF81901">
    <property type="entry name" value="HCP-like"/>
    <property type="match status" value="1"/>
</dbReference>
<keyword evidence="3" id="KW-1015">Disulfide bond</keyword>
<name>A0A7H9CKZ5_9BACT</name>
<dbReference type="EC" id="3.5.2.6" evidence="2"/>
<protein>
    <recommendedName>
        <fullName evidence="2">beta-lactamase</fullName>
        <ecNumber evidence="2">3.5.2.6</ecNumber>
    </recommendedName>
</protein>